<organism evidence="6 7">
    <name type="scientific">Chitinophaga solisilvae</name>
    <dbReference type="NCBI Taxonomy" id="1233460"/>
    <lineage>
        <taxon>Bacteria</taxon>
        <taxon>Pseudomonadati</taxon>
        <taxon>Bacteroidota</taxon>
        <taxon>Chitinophagia</taxon>
        <taxon>Chitinophagales</taxon>
        <taxon>Chitinophagaceae</taxon>
        <taxon>Chitinophaga</taxon>
    </lineage>
</organism>
<keyword evidence="4" id="KW-0378">Hydrolase</keyword>
<evidence type="ECO:0000256" key="1">
    <source>
        <dbReference type="ARBA" id="ARBA00001946"/>
    </source>
</evidence>
<evidence type="ECO:0000256" key="4">
    <source>
        <dbReference type="ARBA" id="ARBA00022801"/>
    </source>
</evidence>
<dbReference type="GO" id="GO:0005737">
    <property type="term" value="C:cytoplasm"/>
    <property type="evidence" value="ECO:0007669"/>
    <property type="project" value="InterPro"/>
</dbReference>
<reference evidence="6" key="1">
    <citation type="submission" date="2020-05" db="EMBL/GenBank/DDBJ databases">
        <title>Chitinophaga laudate sp. nov., isolated from a tropical peat swamp.</title>
        <authorList>
            <person name="Goh C.B.S."/>
            <person name="Lee M.S."/>
            <person name="Parimannan S."/>
            <person name="Pasbakhsh P."/>
            <person name="Yule C.M."/>
            <person name="Rajandas H."/>
            <person name="Loke S."/>
            <person name="Croft L."/>
            <person name="Tan J.B.L."/>
        </authorList>
    </citation>
    <scope>NUCLEOTIDE SEQUENCE</scope>
    <source>
        <strain evidence="6">Mgbs1</strain>
    </source>
</reference>
<dbReference type="GO" id="GO:0006796">
    <property type="term" value="P:phosphate-containing compound metabolic process"/>
    <property type="evidence" value="ECO:0007669"/>
    <property type="project" value="InterPro"/>
</dbReference>
<evidence type="ECO:0000256" key="5">
    <source>
        <dbReference type="ARBA" id="ARBA00022842"/>
    </source>
</evidence>
<name>A0A3S1CXG7_9BACT</name>
<dbReference type="Proteomes" id="UP000281028">
    <property type="component" value="Unassembled WGS sequence"/>
</dbReference>
<evidence type="ECO:0000256" key="3">
    <source>
        <dbReference type="ARBA" id="ARBA00022723"/>
    </source>
</evidence>
<dbReference type="OrthoDB" id="5187599at2"/>
<dbReference type="SUPFAM" id="SSF50324">
    <property type="entry name" value="Inorganic pyrophosphatase"/>
    <property type="match status" value="1"/>
</dbReference>
<dbReference type="EMBL" id="RIAR02000001">
    <property type="protein sequence ID" value="NSL87349.1"/>
    <property type="molecule type" value="Genomic_DNA"/>
</dbReference>
<evidence type="ECO:0000313" key="6">
    <source>
        <dbReference type="EMBL" id="NSL87349.1"/>
    </source>
</evidence>
<comment type="caution">
    <text evidence="6">The sequence shown here is derived from an EMBL/GenBank/DDBJ whole genome shotgun (WGS) entry which is preliminary data.</text>
</comment>
<dbReference type="Pfam" id="PF00719">
    <property type="entry name" value="Pyrophosphatase"/>
    <property type="match status" value="1"/>
</dbReference>
<dbReference type="AlphaFoldDB" id="A0A3S1CXG7"/>
<dbReference type="InterPro" id="IPR008162">
    <property type="entry name" value="Pyrophosphatase"/>
</dbReference>
<accession>A0A3S1CXG7</accession>
<keyword evidence="7" id="KW-1185">Reference proteome</keyword>
<dbReference type="PROSITE" id="PS00387">
    <property type="entry name" value="PPASE"/>
    <property type="match status" value="1"/>
</dbReference>
<dbReference type="EC" id="3.6.1.1" evidence="2"/>
<comment type="cofactor">
    <cofactor evidence="1">
        <name>Mg(2+)</name>
        <dbReference type="ChEBI" id="CHEBI:18420"/>
    </cofactor>
</comment>
<evidence type="ECO:0000313" key="7">
    <source>
        <dbReference type="Proteomes" id="UP000281028"/>
    </source>
</evidence>
<gene>
    <name evidence="6" type="ORF">ECE50_010940</name>
</gene>
<dbReference type="PANTHER" id="PTHR10286">
    <property type="entry name" value="INORGANIC PYROPHOSPHATASE"/>
    <property type="match status" value="1"/>
</dbReference>
<proteinExistence type="predicted"/>
<dbReference type="RefSeq" id="WP_127041265.1">
    <property type="nucleotide sequence ID" value="NZ_JAABOK010000004.1"/>
</dbReference>
<protein>
    <recommendedName>
        <fullName evidence="2">inorganic diphosphatase</fullName>
        <ecNumber evidence="2">3.6.1.1</ecNumber>
    </recommendedName>
</protein>
<keyword evidence="3" id="KW-0479">Metal-binding</keyword>
<dbReference type="Gene3D" id="3.90.80.10">
    <property type="entry name" value="Inorganic pyrophosphatase"/>
    <property type="match status" value="1"/>
</dbReference>
<dbReference type="GO" id="GO:0000287">
    <property type="term" value="F:magnesium ion binding"/>
    <property type="evidence" value="ECO:0007669"/>
    <property type="project" value="InterPro"/>
</dbReference>
<keyword evidence="5" id="KW-0460">Magnesium</keyword>
<dbReference type="GO" id="GO:0004427">
    <property type="term" value="F:inorganic diphosphate phosphatase activity"/>
    <property type="evidence" value="ECO:0007669"/>
    <property type="project" value="UniProtKB-EC"/>
</dbReference>
<sequence length="159" mass="18371">MIIKELNVVIETPKGSTEKYDFDPETRFFVLSKLLPAGMMFPYDFGFIPGTRGEDGDPLDVLVLSEFRSFPGCMMKCRLIGAIRATQKERGHDPVRNDRYIAVPFASRQYKEMDVAPDSLVRELEQFFITYNELQGRHFKPMGYIDAAPAYEQIRFIEK</sequence>
<dbReference type="InterPro" id="IPR036649">
    <property type="entry name" value="Pyrophosphatase_sf"/>
</dbReference>
<evidence type="ECO:0000256" key="2">
    <source>
        <dbReference type="ARBA" id="ARBA00012146"/>
    </source>
</evidence>